<dbReference type="Proteomes" id="UP000799640">
    <property type="component" value="Unassembled WGS sequence"/>
</dbReference>
<evidence type="ECO:0000256" key="1">
    <source>
        <dbReference type="SAM" id="MobiDB-lite"/>
    </source>
</evidence>
<gene>
    <name evidence="2" type="ORF">EJ06DRAFT_527320</name>
</gene>
<feature type="compositionally biased region" description="Basic and acidic residues" evidence="1">
    <location>
        <begin position="182"/>
        <end position="193"/>
    </location>
</feature>
<name>A0A6G1I6G5_9PEZI</name>
<feature type="region of interest" description="Disordered" evidence="1">
    <location>
        <begin position="129"/>
        <end position="211"/>
    </location>
</feature>
<proteinExistence type="predicted"/>
<evidence type="ECO:0000313" key="2">
    <source>
        <dbReference type="EMBL" id="KAF2403716.1"/>
    </source>
</evidence>
<feature type="compositionally biased region" description="Basic and acidic residues" evidence="1">
    <location>
        <begin position="138"/>
        <end position="147"/>
    </location>
</feature>
<dbReference type="EMBL" id="ML996689">
    <property type="protein sequence ID" value="KAF2403716.1"/>
    <property type="molecule type" value="Genomic_DNA"/>
</dbReference>
<dbReference type="OrthoDB" id="5385189at2759"/>
<keyword evidence="3" id="KW-1185">Reference proteome</keyword>
<accession>A0A6G1I6G5</accession>
<organism evidence="2 3">
    <name type="scientific">Trichodelitschia bisporula</name>
    <dbReference type="NCBI Taxonomy" id="703511"/>
    <lineage>
        <taxon>Eukaryota</taxon>
        <taxon>Fungi</taxon>
        <taxon>Dikarya</taxon>
        <taxon>Ascomycota</taxon>
        <taxon>Pezizomycotina</taxon>
        <taxon>Dothideomycetes</taxon>
        <taxon>Dothideomycetes incertae sedis</taxon>
        <taxon>Phaeotrichales</taxon>
        <taxon>Phaeotrichaceae</taxon>
        <taxon>Trichodelitschia</taxon>
    </lineage>
</organism>
<evidence type="ECO:0000313" key="3">
    <source>
        <dbReference type="Proteomes" id="UP000799640"/>
    </source>
</evidence>
<sequence>MAWKLKDRWLWLGLGALAFLATRGVANAVLELLQLTKIHEEPRRLDVSRATEDAIQIDTLKVLAQSSNPDIRRAAIQIVCNRFFHDTSARQAFGDDCIGPDARINERGRRTLHLLQRYSKRKIRIPSLIDDLLPTTPDRTRARPHEESPEEQALRRRRREAIVLNEGDRPLSQDDIIQRGGRPRDDETSRTERALANLAVHDDSVAEVTSQ</sequence>
<reference evidence="2" key="1">
    <citation type="journal article" date="2020" name="Stud. Mycol.">
        <title>101 Dothideomycetes genomes: a test case for predicting lifestyles and emergence of pathogens.</title>
        <authorList>
            <person name="Haridas S."/>
            <person name="Albert R."/>
            <person name="Binder M."/>
            <person name="Bloem J."/>
            <person name="Labutti K."/>
            <person name="Salamov A."/>
            <person name="Andreopoulos B."/>
            <person name="Baker S."/>
            <person name="Barry K."/>
            <person name="Bills G."/>
            <person name="Bluhm B."/>
            <person name="Cannon C."/>
            <person name="Castanera R."/>
            <person name="Culley D."/>
            <person name="Daum C."/>
            <person name="Ezra D."/>
            <person name="Gonzalez J."/>
            <person name="Henrissat B."/>
            <person name="Kuo A."/>
            <person name="Liang C."/>
            <person name="Lipzen A."/>
            <person name="Lutzoni F."/>
            <person name="Magnuson J."/>
            <person name="Mondo S."/>
            <person name="Nolan M."/>
            <person name="Ohm R."/>
            <person name="Pangilinan J."/>
            <person name="Park H.-J."/>
            <person name="Ramirez L."/>
            <person name="Alfaro M."/>
            <person name="Sun H."/>
            <person name="Tritt A."/>
            <person name="Yoshinaga Y."/>
            <person name="Zwiers L.-H."/>
            <person name="Turgeon B."/>
            <person name="Goodwin S."/>
            <person name="Spatafora J."/>
            <person name="Crous P."/>
            <person name="Grigoriev I."/>
        </authorList>
    </citation>
    <scope>NUCLEOTIDE SEQUENCE</scope>
    <source>
        <strain evidence="2">CBS 262.69</strain>
    </source>
</reference>
<dbReference type="AlphaFoldDB" id="A0A6G1I6G5"/>
<protein>
    <submittedName>
        <fullName evidence="2">Uncharacterized protein</fullName>
    </submittedName>
</protein>